<feature type="region of interest" description="Disordered" evidence="1">
    <location>
        <begin position="15"/>
        <end position="86"/>
    </location>
</feature>
<evidence type="ECO:0000313" key="3">
    <source>
        <dbReference type="Proteomes" id="UP000824219"/>
    </source>
</evidence>
<accession>A0A9D3NI85</accession>
<evidence type="ECO:0000313" key="2">
    <source>
        <dbReference type="EMBL" id="KAG7322229.1"/>
    </source>
</evidence>
<organism evidence="2 3">
    <name type="scientific">Hemibagrus wyckioides</name>
    <dbReference type="NCBI Taxonomy" id="337641"/>
    <lineage>
        <taxon>Eukaryota</taxon>
        <taxon>Metazoa</taxon>
        <taxon>Chordata</taxon>
        <taxon>Craniata</taxon>
        <taxon>Vertebrata</taxon>
        <taxon>Euteleostomi</taxon>
        <taxon>Actinopterygii</taxon>
        <taxon>Neopterygii</taxon>
        <taxon>Teleostei</taxon>
        <taxon>Ostariophysi</taxon>
        <taxon>Siluriformes</taxon>
        <taxon>Bagridae</taxon>
        <taxon>Hemibagrus</taxon>
    </lineage>
</organism>
<keyword evidence="3" id="KW-1185">Reference proteome</keyword>
<evidence type="ECO:0000256" key="1">
    <source>
        <dbReference type="SAM" id="MobiDB-lite"/>
    </source>
</evidence>
<reference evidence="2 3" key="1">
    <citation type="submission" date="2021-06" db="EMBL/GenBank/DDBJ databases">
        <title>Chromosome-level genome assembly of the red-tail catfish (Hemibagrus wyckioides).</title>
        <authorList>
            <person name="Shao F."/>
        </authorList>
    </citation>
    <scope>NUCLEOTIDE SEQUENCE [LARGE SCALE GENOMIC DNA]</scope>
    <source>
        <strain evidence="2">EC202008001</strain>
        <tissue evidence="2">Blood</tissue>
    </source>
</reference>
<dbReference type="AlphaFoldDB" id="A0A9D3NI85"/>
<feature type="non-terminal residue" evidence="2">
    <location>
        <position position="1"/>
    </location>
</feature>
<comment type="caution">
    <text evidence="2">The sequence shown here is derived from an EMBL/GenBank/DDBJ whole genome shotgun (WGS) entry which is preliminary data.</text>
</comment>
<name>A0A9D3NI85_9TELE</name>
<sequence length="113" mass="11650">RDLFVLLSSVAPSASVIAPDPESLPPSPISCSGSDPTSSMPSENSIEAQSGRTRVEASATPSVASAQLPNSPASSPRPGHELGGNTGWGYLARCQRLSRGQAHLLKARLRSAT</sequence>
<dbReference type="EMBL" id="JAHKSW010000017">
    <property type="protein sequence ID" value="KAG7322229.1"/>
    <property type="molecule type" value="Genomic_DNA"/>
</dbReference>
<gene>
    <name evidence="2" type="ORF">KOW79_015087</name>
</gene>
<feature type="compositionally biased region" description="Polar residues" evidence="1">
    <location>
        <begin position="59"/>
        <end position="74"/>
    </location>
</feature>
<dbReference type="Proteomes" id="UP000824219">
    <property type="component" value="Linkage Group LG17"/>
</dbReference>
<proteinExistence type="predicted"/>
<feature type="compositionally biased region" description="Polar residues" evidence="1">
    <location>
        <begin position="29"/>
        <end position="52"/>
    </location>
</feature>
<protein>
    <submittedName>
        <fullName evidence="2">Uncharacterized protein</fullName>
    </submittedName>
</protein>